<dbReference type="InterPro" id="IPR028366">
    <property type="entry name" value="PhoU"/>
</dbReference>
<sequence>MELSRADARRMGGAYHVLSDIERVGDHAQNIAEYAQRCRTGTVVFSQEAIAELQQLTALVDEILDLSFSYYMKEIDLDLAAIEEKEEHIDELVAQFSANHVTRLNDNRCNAESGLIFSEILTDLERVADHAFNIAQAARNHR</sequence>
<reference evidence="2" key="1">
    <citation type="submission" date="2019-08" db="EMBL/GenBank/DDBJ databases">
        <authorList>
            <person name="Kucharzyk K."/>
            <person name="Murdoch R.W."/>
            <person name="Higgins S."/>
            <person name="Loffler F."/>
        </authorList>
    </citation>
    <scope>NUCLEOTIDE SEQUENCE</scope>
</reference>
<dbReference type="EMBL" id="VSSQ01034933">
    <property type="protein sequence ID" value="MPM87017.1"/>
    <property type="molecule type" value="Genomic_DNA"/>
</dbReference>
<dbReference type="InterPro" id="IPR026022">
    <property type="entry name" value="PhoU_dom"/>
</dbReference>
<gene>
    <name evidence="2" type="primary">phoU_32</name>
    <name evidence="2" type="ORF">SDC9_134110</name>
</gene>
<feature type="domain" description="PhoU" evidence="1">
    <location>
        <begin position="7"/>
        <end position="34"/>
    </location>
</feature>
<organism evidence="2">
    <name type="scientific">bioreactor metagenome</name>
    <dbReference type="NCBI Taxonomy" id="1076179"/>
    <lineage>
        <taxon>unclassified sequences</taxon>
        <taxon>metagenomes</taxon>
        <taxon>ecological metagenomes</taxon>
    </lineage>
</organism>
<dbReference type="PANTHER" id="PTHR42930">
    <property type="entry name" value="PHOSPHATE-SPECIFIC TRANSPORT SYSTEM ACCESSORY PROTEIN PHOU"/>
    <property type="match status" value="1"/>
</dbReference>
<name>A0A645DCR7_9ZZZZ</name>
<proteinExistence type="predicted"/>
<comment type="caution">
    <text evidence="2">The sequence shown here is derived from an EMBL/GenBank/DDBJ whole genome shotgun (WGS) entry which is preliminary data.</text>
</comment>
<dbReference type="InterPro" id="IPR038078">
    <property type="entry name" value="PhoU-like_sf"/>
</dbReference>
<dbReference type="SUPFAM" id="SSF109755">
    <property type="entry name" value="PhoU-like"/>
    <property type="match status" value="1"/>
</dbReference>
<protein>
    <submittedName>
        <fullName evidence="2">Phosphate-specific transport system accessory protein PhoU</fullName>
    </submittedName>
</protein>
<dbReference type="AlphaFoldDB" id="A0A645DCR7"/>
<dbReference type="Pfam" id="PF01895">
    <property type="entry name" value="PhoU"/>
    <property type="match status" value="2"/>
</dbReference>
<dbReference type="GO" id="GO:0030643">
    <property type="term" value="P:intracellular phosphate ion homeostasis"/>
    <property type="evidence" value="ECO:0007669"/>
    <property type="project" value="InterPro"/>
</dbReference>
<dbReference type="Gene3D" id="1.20.58.220">
    <property type="entry name" value="Phosphate transport system protein phou homolog 2, domain 2"/>
    <property type="match status" value="1"/>
</dbReference>
<evidence type="ECO:0000313" key="2">
    <source>
        <dbReference type="EMBL" id="MPM87017.1"/>
    </source>
</evidence>
<feature type="domain" description="PhoU" evidence="1">
    <location>
        <begin position="54"/>
        <end position="137"/>
    </location>
</feature>
<dbReference type="PANTHER" id="PTHR42930:SF3">
    <property type="entry name" value="PHOSPHATE-SPECIFIC TRANSPORT SYSTEM ACCESSORY PROTEIN PHOU"/>
    <property type="match status" value="1"/>
</dbReference>
<evidence type="ECO:0000259" key="1">
    <source>
        <dbReference type="Pfam" id="PF01895"/>
    </source>
</evidence>
<accession>A0A645DCR7</accession>
<dbReference type="GO" id="GO:0045936">
    <property type="term" value="P:negative regulation of phosphate metabolic process"/>
    <property type="evidence" value="ECO:0007669"/>
    <property type="project" value="InterPro"/>
</dbReference>